<evidence type="ECO:0000313" key="6">
    <source>
        <dbReference type="Proteomes" id="UP000233524"/>
    </source>
</evidence>
<comment type="caution">
    <text evidence="5">The sequence shown here is derived from an EMBL/GenBank/DDBJ whole genome shotgun (WGS) entry which is preliminary data.</text>
</comment>
<keyword evidence="6" id="KW-1185">Reference proteome</keyword>
<dbReference type="AlphaFoldDB" id="A0A2N3MZ93"/>
<comment type="similarity">
    <text evidence="1 4">Belongs to the short-chain dehydrogenases/reductases (SDR) family.</text>
</comment>
<dbReference type="SUPFAM" id="SSF51735">
    <property type="entry name" value="NAD(P)-binding Rossmann-fold domains"/>
    <property type="match status" value="1"/>
</dbReference>
<dbReference type="Pfam" id="PF00106">
    <property type="entry name" value="adh_short"/>
    <property type="match status" value="1"/>
</dbReference>
<keyword evidence="2" id="KW-0521">NADP</keyword>
<dbReference type="FunFam" id="3.40.50.720:FF:000173">
    <property type="entry name" value="3-oxoacyl-[acyl-carrier protein] reductase"/>
    <property type="match status" value="1"/>
</dbReference>
<dbReference type="PROSITE" id="PS00061">
    <property type="entry name" value="ADH_SHORT"/>
    <property type="match status" value="1"/>
</dbReference>
<dbReference type="STRING" id="41688.A0A2N3MZ93"/>
<dbReference type="EMBL" id="NLAX01001623">
    <property type="protein sequence ID" value="PKS05485.1"/>
    <property type="molecule type" value="Genomic_DNA"/>
</dbReference>
<reference evidence="5 6" key="1">
    <citation type="journal article" date="2017" name="G3 (Bethesda)">
        <title>First Draft Genome Sequence of the Pathogenic Fungus Lomentospora prolificans (Formerly Scedosporium prolificans).</title>
        <authorList>
            <person name="Luo R."/>
            <person name="Zimin A."/>
            <person name="Workman R."/>
            <person name="Fan Y."/>
            <person name="Pertea G."/>
            <person name="Grossman N."/>
            <person name="Wear M.P."/>
            <person name="Jia B."/>
            <person name="Miller H."/>
            <person name="Casadevall A."/>
            <person name="Timp W."/>
            <person name="Zhang S.X."/>
            <person name="Salzberg S.L."/>
        </authorList>
    </citation>
    <scope>NUCLEOTIDE SEQUENCE [LARGE SCALE GENOMIC DNA]</scope>
    <source>
        <strain evidence="5 6">JHH-5317</strain>
    </source>
</reference>
<dbReference type="PANTHER" id="PTHR42760:SF127">
    <property type="entry name" value="3-KETOACYL-ACYL CARRIER PROTEIN REDUCTASE-RELATED"/>
    <property type="match status" value="1"/>
</dbReference>
<sequence>MANVQHLRTIDNRVSGRLALVTGASGGIGSSCARALAAEGCDVVLHYSSSPDKAEALANELRQRHPSQLFVTERADLTSRESTRNLVPNILKLPDVAAKHKAISILVANAGLGRRIRDIKEIEEDDWDEMMEINIRSQFVVVKASLPAMRAQGWGRVILIGSIASRGSGLNGCHYAASKGALLSMGLNLATLLAPEGVTVNTVSPAMIGSTGMIPTPQSQTWASNASLEALKATDPGLAIAASVPVHRLGGPEEVSNIVTMLAKTGYITGQEILLAGGLK</sequence>
<dbReference type="InParanoid" id="A0A2N3MZ93"/>
<gene>
    <name evidence="5" type="ORF">jhhlp_008863</name>
</gene>
<keyword evidence="3" id="KW-0560">Oxidoreductase</keyword>
<evidence type="ECO:0008006" key="7">
    <source>
        <dbReference type="Google" id="ProtNLM"/>
    </source>
</evidence>
<dbReference type="GO" id="GO:0006633">
    <property type="term" value="P:fatty acid biosynthetic process"/>
    <property type="evidence" value="ECO:0007669"/>
    <property type="project" value="TreeGrafter"/>
</dbReference>
<accession>A0A2N3MZ93</accession>
<protein>
    <recommendedName>
        <fullName evidence="7">Ketoreductase (KR) domain-containing protein</fullName>
    </recommendedName>
</protein>
<dbReference type="GO" id="GO:0048038">
    <property type="term" value="F:quinone binding"/>
    <property type="evidence" value="ECO:0007669"/>
    <property type="project" value="TreeGrafter"/>
</dbReference>
<dbReference type="CDD" id="cd05233">
    <property type="entry name" value="SDR_c"/>
    <property type="match status" value="1"/>
</dbReference>
<dbReference type="Proteomes" id="UP000233524">
    <property type="component" value="Unassembled WGS sequence"/>
</dbReference>
<dbReference type="VEuPathDB" id="FungiDB:jhhlp_008863"/>
<evidence type="ECO:0000256" key="1">
    <source>
        <dbReference type="ARBA" id="ARBA00006484"/>
    </source>
</evidence>
<proteinExistence type="inferred from homology"/>
<evidence type="ECO:0000256" key="4">
    <source>
        <dbReference type="RuleBase" id="RU000363"/>
    </source>
</evidence>
<dbReference type="PRINTS" id="PR00080">
    <property type="entry name" value="SDRFAMILY"/>
</dbReference>
<dbReference type="InterPro" id="IPR002347">
    <property type="entry name" value="SDR_fam"/>
</dbReference>
<evidence type="ECO:0000256" key="2">
    <source>
        <dbReference type="ARBA" id="ARBA00022857"/>
    </source>
</evidence>
<dbReference type="InterPro" id="IPR036291">
    <property type="entry name" value="NAD(P)-bd_dom_sf"/>
</dbReference>
<evidence type="ECO:0000313" key="5">
    <source>
        <dbReference type="EMBL" id="PKS05485.1"/>
    </source>
</evidence>
<dbReference type="GO" id="GO:0016616">
    <property type="term" value="F:oxidoreductase activity, acting on the CH-OH group of donors, NAD or NADP as acceptor"/>
    <property type="evidence" value="ECO:0007669"/>
    <property type="project" value="TreeGrafter"/>
</dbReference>
<dbReference type="PRINTS" id="PR00081">
    <property type="entry name" value="GDHRDH"/>
</dbReference>
<dbReference type="Gene3D" id="3.40.50.720">
    <property type="entry name" value="NAD(P)-binding Rossmann-like Domain"/>
    <property type="match status" value="1"/>
</dbReference>
<name>A0A2N3MZ93_9PEZI</name>
<dbReference type="PANTHER" id="PTHR42760">
    <property type="entry name" value="SHORT-CHAIN DEHYDROGENASES/REDUCTASES FAMILY MEMBER"/>
    <property type="match status" value="1"/>
</dbReference>
<dbReference type="OrthoDB" id="417891at2759"/>
<dbReference type="InterPro" id="IPR020904">
    <property type="entry name" value="Sc_DH/Rdtase_CS"/>
</dbReference>
<organism evidence="5 6">
    <name type="scientific">Lomentospora prolificans</name>
    <dbReference type="NCBI Taxonomy" id="41688"/>
    <lineage>
        <taxon>Eukaryota</taxon>
        <taxon>Fungi</taxon>
        <taxon>Dikarya</taxon>
        <taxon>Ascomycota</taxon>
        <taxon>Pezizomycotina</taxon>
        <taxon>Sordariomycetes</taxon>
        <taxon>Hypocreomycetidae</taxon>
        <taxon>Microascales</taxon>
        <taxon>Microascaceae</taxon>
        <taxon>Lomentospora</taxon>
    </lineage>
</organism>
<evidence type="ECO:0000256" key="3">
    <source>
        <dbReference type="ARBA" id="ARBA00023002"/>
    </source>
</evidence>